<dbReference type="Proteomes" id="UP000637061">
    <property type="component" value="Unassembled WGS sequence"/>
</dbReference>
<reference evidence="2" key="1">
    <citation type="submission" date="2020-12" db="EMBL/GenBank/DDBJ databases">
        <title>Enhanced detection system for hospital associated transmission using whole genome sequencing surveillance.</title>
        <authorList>
            <person name="Harrison L.H."/>
            <person name="Van Tyne D."/>
            <person name="Marsh J.W."/>
            <person name="Griffith M.P."/>
            <person name="Snyder D.J."/>
            <person name="Cooper V.S."/>
            <person name="Mustapha M."/>
        </authorList>
    </citation>
    <scope>NUCLEOTIDE SEQUENCE</scope>
    <source>
        <strain evidence="2">PSB00042</strain>
    </source>
</reference>
<dbReference type="EMBL" id="JAEHTE010000012">
    <property type="protein sequence ID" value="MBI6884772.1"/>
    <property type="molecule type" value="Genomic_DNA"/>
</dbReference>
<dbReference type="RefSeq" id="WP_196766214.1">
    <property type="nucleotide sequence ID" value="NZ_JANHKW010000008.1"/>
</dbReference>
<organism evidence="2 3">
    <name type="scientific">Pseudomonas putida</name>
    <name type="common">Arthrobacter siderocapsulatus</name>
    <dbReference type="NCBI Taxonomy" id="303"/>
    <lineage>
        <taxon>Bacteria</taxon>
        <taxon>Pseudomonadati</taxon>
        <taxon>Pseudomonadota</taxon>
        <taxon>Gammaproteobacteria</taxon>
        <taxon>Pseudomonadales</taxon>
        <taxon>Pseudomonadaceae</taxon>
        <taxon>Pseudomonas</taxon>
    </lineage>
</organism>
<dbReference type="InterPro" id="IPR036388">
    <property type="entry name" value="WH-like_DNA-bd_sf"/>
</dbReference>
<accession>A0A8I1EEU7</accession>
<dbReference type="InterPro" id="IPR000847">
    <property type="entry name" value="LysR_HTH_N"/>
</dbReference>
<feature type="domain" description="HTH lysR-type" evidence="1">
    <location>
        <begin position="23"/>
        <end position="56"/>
    </location>
</feature>
<protein>
    <submittedName>
        <fullName evidence="2">LysR family transcriptional regulator</fullName>
    </submittedName>
</protein>
<dbReference type="Gene3D" id="1.10.10.10">
    <property type="entry name" value="Winged helix-like DNA-binding domain superfamily/Winged helix DNA-binding domain"/>
    <property type="match status" value="1"/>
</dbReference>
<evidence type="ECO:0000313" key="3">
    <source>
        <dbReference type="Proteomes" id="UP000637061"/>
    </source>
</evidence>
<dbReference type="Pfam" id="PF00126">
    <property type="entry name" value="HTH_1"/>
    <property type="match status" value="1"/>
</dbReference>
<evidence type="ECO:0000259" key="1">
    <source>
        <dbReference type="PROSITE" id="PS50931"/>
    </source>
</evidence>
<proteinExistence type="predicted"/>
<evidence type="ECO:0000313" key="2">
    <source>
        <dbReference type="EMBL" id="MBI6884772.1"/>
    </source>
</evidence>
<sequence length="56" mass="5765">MSAHSNGLSNLSCESHVDMLPCMAAFAVVVETGSIVYASARLGLTASAVSKQVSKH</sequence>
<name>A0A8I1EEU7_PSEPU</name>
<gene>
    <name evidence="2" type="ORF">JEU22_12695</name>
</gene>
<comment type="caution">
    <text evidence="2">The sequence shown here is derived from an EMBL/GenBank/DDBJ whole genome shotgun (WGS) entry which is preliminary data.</text>
</comment>
<dbReference type="PROSITE" id="PS50931">
    <property type="entry name" value="HTH_LYSR"/>
    <property type="match status" value="1"/>
</dbReference>
<dbReference type="AlphaFoldDB" id="A0A8I1EEU7"/>
<dbReference type="GO" id="GO:0003700">
    <property type="term" value="F:DNA-binding transcription factor activity"/>
    <property type="evidence" value="ECO:0007669"/>
    <property type="project" value="InterPro"/>
</dbReference>